<evidence type="ECO:0000256" key="3">
    <source>
        <dbReference type="ARBA" id="ARBA00023125"/>
    </source>
</evidence>
<keyword evidence="7" id="KW-1185">Reference proteome</keyword>
<dbReference type="PROSITE" id="PS50931">
    <property type="entry name" value="HTH_LYSR"/>
    <property type="match status" value="1"/>
</dbReference>
<dbReference type="GO" id="GO:0032993">
    <property type="term" value="C:protein-DNA complex"/>
    <property type="evidence" value="ECO:0007669"/>
    <property type="project" value="TreeGrafter"/>
</dbReference>
<dbReference type="Proteomes" id="UP001147653">
    <property type="component" value="Unassembled WGS sequence"/>
</dbReference>
<dbReference type="Gene3D" id="1.10.10.10">
    <property type="entry name" value="Winged helix-like DNA-binding domain superfamily/Winged helix DNA-binding domain"/>
    <property type="match status" value="1"/>
</dbReference>
<dbReference type="GO" id="GO:0003677">
    <property type="term" value="F:DNA binding"/>
    <property type="evidence" value="ECO:0007669"/>
    <property type="project" value="UniProtKB-KW"/>
</dbReference>
<gene>
    <name evidence="6" type="ORF">OJ997_16590</name>
</gene>
<dbReference type="RefSeq" id="WP_270026279.1">
    <property type="nucleotide sequence ID" value="NZ_JAPDDP010000028.1"/>
</dbReference>
<evidence type="ECO:0000256" key="4">
    <source>
        <dbReference type="ARBA" id="ARBA00023163"/>
    </source>
</evidence>
<dbReference type="InterPro" id="IPR005119">
    <property type="entry name" value="LysR_subst-bd"/>
</dbReference>
<evidence type="ECO:0000313" key="7">
    <source>
        <dbReference type="Proteomes" id="UP001147653"/>
    </source>
</evidence>
<feature type="domain" description="HTH lysR-type" evidence="5">
    <location>
        <begin position="1"/>
        <end position="60"/>
    </location>
</feature>
<dbReference type="PANTHER" id="PTHR30346:SF29">
    <property type="entry name" value="LYSR SUBSTRATE-BINDING"/>
    <property type="match status" value="1"/>
</dbReference>
<protein>
    <submittedName>
        <fullName evidence="6">LysR family transcriptional regulator</fullName>
    </submittedName>
</protein>
<comment type="similarity">
    <text evidence="1">Belongs to the LysR transcriptional regulatory family.</text>
</comment>
<evidence type="ECO:0000256" key="1">
    <source>
        <dbReference type="ARBA" id="ARBA00009437"/>
    </source>
</evidence>
<comment type="caution">
    <text evidence="6">The sequence shown here is derived from an EMBL/GenBank/DDBJ whole genome shotgun (WGS) entry which is preliminary data.</text>
</comment>
<evidence type="ECO:0000313" key="6">
    <source>
        <dbReference type="EMBL" id="MDA0181923.1"/>
    </source>
</evidence>
<dbReference type="GO" id="GO:0003700">
    <property type="term" value="F:DNA-binding transcription factor activity"/>
    <property type="evidence" value="ECO:0007669"/>
    <property type="project" value="InterPro"/>
</dbReference>
<dbReference type="InterPro" id="IPR000847">
    <property type="entry name" value="LysR_HTH_N"/>
</dbReference>
<accession>A0A9X3S8U2</accession>
<dbReference type="PANTHER" id="PTHR30346">
    <property type="entry name" value="TRANSCRIPTIONAL DUAL REGULATOR HCAR-RELATED"/>
    <property type="match status" value="1"/>
</dbReference>
<dbReference type="Pfam" id="PF00126">
    <property type="entry name" value="HTH_1"/>
    <property type="match status" value="1"/>
</dbReference>
<name>A0A9X3S8U2_9ACTN</name>
<dbReference type="SUPFAM" id="SSF53850">
    <property type="entry name" value="Periplasmic binding protein-like II"/>
    <property type="match status" value="1"/>
</dbReference>
<evidence type="ECO:0000256" key="2">
    <source>
        <dbReference type="ARBA" id="ARBA00023015"/>
    </source>
</evidence>
<dbReference type="AlphaFoldDB" id="A0A9X3S8U2"/>
<sequence>MDLPWGGLRSLREIARHGTIAAAAEAQGYTAGAVSQQLAVLERAAGRPLLERVGRRVQLTDAGRVLVEHAGHILRAEEEARAALEAAGEEVAGALTVATFATFAASLLAPSIHTATARHPRLSVRTLEVHPDNAAAAVEHGDADVAFGLDYPSAPVPQAPTIDRVRIATERFGVGAASDRALGGREGVRLADLAGEPWILPPEHTNYGRAMFAACRRAGFEPDVAHVVDDTAVSLALAAQGLGLTMTTPMMLTLLPAPGLVRHELADDVRRDLVAIGRRGGQQRPTVAAITSIMRELAAPFDVSARSGSSGAPARGRRASGS</sequence>
<evidence type="ECO:0000259" key="5">
    <source>
        <dbReference type="PROSITE" id="PS50931"/>
    </source>
</evidence>
<keyword evidence="2" id="KW-0805">Transcription regulation</keyword>
<keyword evidence="3" id="KW-0238">DNA-binding</keyword>
<dbReference type="InterPro" id="IPR036390">
    <property type="entry name" value="WH_DNA-bd_sf"/>
</dbReference>
<dbReference type="SUPFAM" id="SSF46785">
    <property type="entry name" value="Winged helix' DNA-binding domain"/>
    <property type="match status" value="1"/>
</dbReference>
<proteinExistence type="inferred from homology"/>
<dbReference type="Pfam" id="PF03466">
    <property type="entry name" value="LysR_substrate"/>
    <property type="match status" value="1"/>
</dbReference>
<dbReference type="Gene3D" id="3.40.190.10">
    <property type="entry name" value="Periplasmic binding protein-like II"/>
    <property type="match status" value="2"/>
</dbReference>
<keyword evidence="4" id="KW-0804">Transcription</keyword>
<reference evidence="6" key="1">
    <citation type="submission" date="2022-10" db="EMBL/GenBank/DDBJ databases">
        <title>The WGS of Solirubrobacter phytolaccae KCTC 29190.</title>
        <authorList>
            <person name="Jiang Z."/>
        </authorList>
    </citation>
    <scope>NUCLEOTIDE SEQUENCE</scope>
    <source>
        <strain evidence="6">KCTC 29190</strain>
    </source>
</reference>
<dbReference type="InterPro" id="IPR036388">
    <property type="entry name" value="WH-like_DNA-bd_sf"/>
</dbReference>
<dbReference type="EMBL" id="JAPDDP010000028">
    <property type="protein sequence ID" value="MDA0181923.1"/>
    <property type="molecule type" value="Genomic_DNA"/>
</dbReference>
<organism evidence="6 7">
    <name type="scientific">Solirubrobacter phytolaccae</name>
    <dbReference type="NCBI Taxonomy" id="1404360"/>
    <lineage>
        <taxon>Bacteria</taxon>
        <taxon>Bacillati</taxon>
        <taxon>Actinomycetota</taxon>
        <taxon>Thermoleophilia</taxon>
        <taxon>Solirubrobacterales</taxon>
        <taxon>Solirubrobacteraceae</taxon>
        <taxon>Solirubrobacter</taxon>
    </lineage>
</organism>